<keyword evidence="2" id="KW-1185">Reference proteome</keyword>
<evidence type="ECO:0000313" key="2">
    <source>
        <dbReference type="Proteomes" id="UP000070700"/>
    </source>
</evidence>
<proteinExistence type="predicted"/>
<evidence type="ECO:0000313" key="1">
    <source>
        <dbReference type="EMBL" id="KUJ17095.1"/>
    </source>
</evidence>
<reference evidence="1 2" key="1">
    <citation type="submission" date="2015-10" db="EMBL/GenBank/DDBJ databases">
        <title>Full genome of DAOMC 229536 Phialocephala scopiformis, a fungal endophyte of spruce producing the potent anti-insectan compound rugulosin.</title>
        <authorList>
            <consortium name="DOE Joint Genome Institute"/>
            <person name="Walker A.K."/>
            <person name="Frasz S.L."/>
            <person name="Seifert K.A."/>
            <person name="Miller J.D."/>
            <person name="Mondo S.J."/>
            <person name="Labutti K."/>
            <person name="Lipzen A."/>
            <person name="Dockter R."/>
            <person name="Kennedy M."/>
            <person name="Grigoriev I.V."/>
            <person name="Spatafora J.W."/>
        </authorList>
    </citation>
    <scope>NUCLEOTIDE SEQUENCE [LARGE SCALE GENOMIC DNA]</scope>
    <source>
        <strain evidence="1 2">CBS 120377</strain>
    </source>
</reference>
<gene>
    <name evidence="1" type="ORF">LY89DRAFT_71959</name>
</gene>
<organism evidence="1 2">
    <name type="scientific">Mollisia scopiformis</name>
    <name type="common">Conifer needle endophyte fungus</name>
    <name type="synonym">Phialocephala scopiformis</name>
    <dbReference type="NCBI Taxonomy" id="149040"/>
    <lineage>
        <taxon>Eukaryota</taxon>
        <taxon>Fungi</taxon>
        <taxon>Dikarya</taxon>
        <taxon>Ascomycota</taxon>
        <taxon>Pezizomycotina</taxon>
        <taxon>Leotiomycetes</taxon>
        <taxon>Helotiales</taxon>
        <taxon>Mollisiaceae</taxon>
        <taxon>Mollisia</taxon>
    </lineage>
</organism>
<accession>A0A194XAA0</accession>
<dbReference type="Proteomes" id="UP000070700">
    <property type="component" value="Unassembled WGS sequence"/>
</dbReference>
<name>A0A194XAA0_MOLSC</name>
<dbReference type="InParanoid" id="A0A194XAA0"/>
<dbReference type="RefSeq" id="XP_018071450.1">
    <property type="nucleotide sequence ID" value="XM_018218505.1"/>
</dbReference>
<dbReference type="OrthoDB" id="3200163at2759"/>
<protein>
    <submittedName>
        <fullName evidence="1">Uncharacterized protein</fullName>
    </submittedName>
</protein>
<dbReference type="KEGG" id="psco:LY89DRAFT_71959"/>
<dbReference type="EMBL" id="KQ947415">
    <property type="protein sequence ID" value="KUJ17095.1"/>
    <property type="molecule type" value="Genomic_DNA"/>
</dbReference>
<sequence>MRGSPLPGFAQMFYLFQRTVDISDPFDIADSEYFYVTITNSFQWTFQTMLSSCNDRGTDEIVQFLIRMLKHHGWKGHANNGLLPLVKFLLEGRDMKLVCKVCDDKGFTLLSRLLRLLSMATGTHEPHRRISAPLAMENANDEYGRPKLSEIFAIASTLIQNGSDLHALSMNWGLFSTPMLNIMCGSVYWWNRTPVPGLMSWLHLLKRCTIDLEEYGRMEKHIHLTLEVKRSWRGLKLNPPRRFCGIQSEKIKPERPFEARLVNFVFGPEPDDWQFWFTHDLERWFCDFWEMIEHPERGMPGSWTDFAEDKNFHSRDHRKEASSTRKKCLHEDNFNKRWCLDQ</sequence>
<dbReference type="GeneID" id="28828231"/>
<dbReference type="AlphaFoldDB" id="A0A194XAA0"/>